<protein>
    <submittedName>
        <fullName evidence="1">Uncharacterized protein</fullName>
    </submittedName>
</protein>
<evidence type="ECO:0000313" key="1">
    <source>
        <dbReference type="EMBL" id="MCI25389.1"/>
    </source>
</evidence>
<organism evidence="1 2">
    <name type="scientific">Trifolium medium</name>
    <dbReference type="NCBI Taxonomy" id="97028"/>
    <lineage>
        <taxon>Eukaryota</taxon>
        <taxon>Viridiplantae</taxon>
        <taxon>Streptophyta</taxon>
        <taxon>Embryophyta</taxon>
        <taxon>Tracheophyta</taxon>
        <taxon>Spermatophyta</taxon>
        <taxon>Magnoliopsida</taxon>
        <taxon>eudicotyledons</taxon>
        <taxon>Gunneridae</taxon>
        <taxon>Pentapetalae</taxon>
        <taxon>rosids</taxon>
        <taxon>fabids</taxon>
        <taxon>Fabales</taxon>
        <taxon>Fabaceae</taxon>
        <taxon>Papilionoideae</taxon>
        <taxon>50 kb inversion clade</taxon>
        <taxon>NPAAA clade</taxon>
        <taxon>Hologalegina</taxon>
        <taxon>IRL clade</taxon>
        <taxon>Trifolieae</taxon>
        <taxon>Trifolium</taxon>
    </lineage>
</organism>
<dbReference type="Proteomes" id="UP000265520">
    <property type="component" value="Unassembled WGS sequence"/>
</dbReference>
<accession>A0A392QN60</accession>
<dbReference type="AlphaFoldDB" id="A0A392QN60"/>
<keyword evidence="2" id="KW-1185">Reference proteome</keyword>
<feature type="non-terminal residue" evidence="1">
    <location>
        <position position="1"/>
    </location>
</feature>
<sequence>QDVGPDVATCEYDIVACSVFAFPEDLSTKLMKI</sequence>
<proteinExistence type="predicted"/>
<name>A0A392QN60_9FABA</name>
<evidence type="ECO:0000313" key="2">
    <source>
        <dbReference type="Proteomes" id="UP000265520"/>
    </source>
</evidence>
<reference evidence="1 2" key="1">
    <citation type="journal article" date="2018" name="Front. Plant Sci.">
        <title>Red Clover (Trifolium pratense) and Zigzag Clover (T. medium) - A Picture of Genomic Similarities and Differences.</title>
        <authorList>
            <person name="Dluhosova J."/>
            <person name="Istvanek J."/>
            <person name="Nedelnik J."/>
            <person name="Repkova J."/>
        </authorList>
    </citation>
    <scope>NUCLEOTIDE SEQUENCE [LARGE SCALE GENOMIC DNA]</scope>
    <source>
        <strain evidence="2">cv. 10/8</strain>
        <tissue evidence="1">Leaf</tissue>
    </source>
</reference>
<comment type="caution">
    <text evidence="1">The sequence shown here is derived from an EMBL/GenBank/DDBJ whole genome shotgun (WGS) entry which is preliminary data.</text>
</comment>
<dbReference type="EMBL" id="LXQA010146963">
    <property type="protein sequence ID" value="MCI25389.1"/>
    <property type="molecule type" value="Genomic_DNA"/>
</dbReference>